<dbReference type="EMBL" id="AACS02000009">
    <property type="protein sequence ID" value="EAU89534.1"/>
    <property type="molecule type" value="Genomic_DNA"/>
</dbReference>
<protein>
    <recommendedName>
        <fullName evidence="4">Hydrophobin</fullName>
    </recommendedName>
</protein>
<dbReference type="Proteomes" id="UP000001861">
    <property type="component" value="Unassembled WGS sequence"/>
</dbReference>
<evidence type="ECO:0000256" key="1">
    <source>
        <dbReference type="SAM" id="SignalP"/>
    </source>
</evidence>
<dbReference type="VEuPathDB" id="FungiDB:CC1G_02423"/>
<keyword evidence="1" id="KW-0732">Signal</keyword>
<sequence length="78" mass="8078">MRINRLFSNATAFCSLYIVAIHITGASCAAIGEVIDATLTAEPVPVPTSEPLRCANGKDICPKGYTCCGPIRPGIGGL</sequence>
<comment type="caution">
    <text evidence="2">The sequence shown here is derived from an EMBL/GenBank/DDBJ whole genome shotgun (WGS) entry which is preliminary data.</text>
</comment>
<keyword evidence="3" id="KW-1185">Reference proteome</keyword>
<evidence type="ECO:0008006" key="4">
    <source>
        <dbReference type="Google" id="ProtNLM"/>
    </source>
</evidence>
<evidence type="ECO:0000313" key="3">
    <source>
        <dbReference type="Proteomes" id="UP000001861"/>
    </source>
</evidence>
<dbReference type="GeneID" id="6008645"/>
<dbReference type="PROSITE" id="PS51257">
    <property type="entry name" value="PROKAR_LIPOPROTEIN"/>
    <property type="match status" value="1"/>
</dbReference>
<feature type="signal peptide" evidence="1">
    <location>
        <begin position="1"/>
        <end position="28"/>
    </location>
</feature>
<accession>A8NBG3</accession>
<dbReference type="AlphaFoldDB" id="A8NBG3"/>
<proteinExistence type="predicted"/>
<name>A8NBG3_COPC7</name>
<evidence type="ECO:0000313" key="2">
    <source>
        <dbReference type="EMBL" id="EAU89534.1"/>
    </source>
</evidence>
<organism evidence="2 3">
    <name type="scientific">Coprinopsis cinerea (strain Okayama-7 / 130 / ATCC MYA-4618 / FGSC 9003)</name>
    <name type="common">Inky cap fungus</name>
    <name type="synonym">Hormographiella aspergillata</name>
    <dbReference type="NCBI Taxonomy" id="240176"/>
    <lineage>
        <taxon>Eukaryota</taxon>
        <taxon>Fungi</taxon>
        <taxon>Dikarya</taxon>
        <taxon>Basidiomycota</taxon>
        <taxon>Agaricomycotina</taxon>
        <taxon>Agaricomycetes</taxon>
        <taxon>Agaricomycetidae</taxon>
        <taxon>Agaricales</taxon>
        <taxon>Agaricineae</taxon>
        <taxon>Psathyrellaceae</taxon>
        <taxon>Coprinopsis</taxon>
    </lineage>
</organism>
<dbReference type="InParanoid" id="A8NBG3"/>
<feature type="chain" id="PRO_5002727092" description="Hydrophobin" evidence="1">
    <location>
        <begin position="29"/>
        <end position="78"/>
    </location>
</feature>
<gene>
    <name evidence="2" type="ORF">CC1G_02423</name>
</gene>
<reference evidence="2 3" key="1">
    <citation type="journal article" date="2010" name="Proc. Natl. Acad. Sci. U.S.A.">
        <title>Insights into evolution of multicellular fungi from the assembled chromosomes of the mushroom Coprinopsis cinerea (Coprinus cinereus).</title>
        <authorList>
            <person name="Stajich J.E."/>
            <person name="Wilke S.K."/>
            <person name="Ahren D."/>
            <person name="Au C.H."/>
            <person name="Birren B.W."/>
            <person name="Borodovsky M."/>
            <person name="Burns C."/>
            <person name="Canback B."/>
            <person name="Casselton L.A."/>
            <person name="Cheng C.K."/>
            <person name="Deng J."/>
            <person name="Dietrich F.S."/>
            <person name="Fargo D.C."/>
            <person name="Farman M.L."/>
            <person name="Gathman A.C."/>
            <person name="Goldberg J."/>
            <person name="Guigo R."/>
            <person name="Hoegger P.J."/>
            <person name="Hooker J.B."/>
            <person name="Huggins A."/>
            <person name="James T.Y."/>
            <person name="Kamada T."/>
            <person name="Kilaru S."/>
            <person name="Kodira C."/>
            <person name="Kues U."/>
            <person name="Kupfer D."/>
            <person name="Kwan H.S."/>
            <person name="Lomsadze A."/>
            <person name="Li W."/>
            <person name="Lilly W.W."/>
            <person name="Ma L.J."/>
            <person name="Mackey A.J."/>
            <person name="Manning G."/>
            <person name="Martin F."/>
            <person name="Muraguchi H."/>
            <person name="Natvig D.O."/>
            <person name="Palmerini H."/>
            <person name="Ramesh M.A."/>
            <person name="Rehmeyer C.J."/>
            <person name="Roe B.A."/>
            <person name="Shenoy N."/>
            <person name="Stanke M."/>
            <person name="Ter-Hovhannisyan V."/>
            <person name="Tunlid A."/>
            <person name="Velagapudi R."/>
            <person name="Vision T.J."/>
            <person name="Zeng Q."/>
            <person name="Zolan M.E."/>
            <person name="Pukkila P.J."/>
        </authorList>
    </citation>
    <scope>NUCLEOTIDE SEQUENCE [LARGE SCALE GENOMIC DNA]</scope>
    <source>
        <strain evidence="3">Okayama-7 / 130 / ATCC MYA-4618 / FGSC 9003</strain>
    </source>
</reference>
<dbReference type="KEGG" id="cci:CC1G_02423"/>
<dbReference type="RefSeq" id="XP_001832161.1">
    <property type="nucleotide sequence ID" value="XM_001832109.1"/>
</dbReference>